<gene>
    <name evidence="3" type="ORF">OPKNFCMD_3365</name>
</gene>
<evidence type="ECO:0000313" key="4">
    <source>
        <dbReference type="Proteomes" id="UP001055167"/>
    </source>
</evidence>
<feature type="region of interest" description="Disordered" evidence="1">
    <location>
        <begin position="319"/>
        <end position="349"/>
    </location>
</feature>
<feature type="compositionally biased region" description="Low complexity" evidence="1">
    <location>
        <begin position="319"/>
        <end position="336"/>
    </location>
</feature>
<name>A0ABQ4QYZ4_9HYPH</name>
<comment type="caution">
    <text evidence="3">The sequence shown here is derived from an EMBL/GenBank/DDBJ whole genome shotgun (WGS) entry which is preliminary data.</text>
</comment>
<dbReference type="InterPro" id="IPR014982">
    <property type="entry name" value="GSCFA"/>
</dbReference>
<evidence type="ECO:0000313" key="3">
    <source>
        <dbReference type="EMBL" id="GJD50622.1"/>
    </source>
</evidence>
<protein>
    <recommendedName>
        <fullName evidence="2">GSCFA domain-containing protein</fullName>
    </recommendedName>
</protein>
<organism evidence="3 4">
    <name type="scientific">Methylobacterium crusticola</name>
    <dbReference type="NCBI Taxonomy" id="1697972"/>
    <lineage>
        <taxon>Bacteria</taxon>
        <taxon>Pseudomonadati</taxon>
        <taxon>Pseudomonadota</taxon>
        <taxon>Alphaproteobacteria</taxon>
        <taxon>Hyphomicrobiales</taxon>
        <taxon>Methylobacteriaceae</taxon>
        <taxon>Methylobacterium</taxon>
    </lineage>
</organism>
<evidence type="ECO:0000256" key="1">
    <source>
        <dbReference type="SAM" id="MobiDB-lite"/>
    </source>
</evidence>
<dbReference type="Pfam" id="PF08885">
    <property type="entry name" value="GSCFA"/>
    <property type="match status" value="1"/>
</dbReference>
<dbReference type="Proteomes" id="UP001055167">
    <property type="component" value="Unassembled WGS sequence"/>
</dbReference>
<reference evidence="3" key="2">
    <citation type="submission" date="2021-08" db="EMBL/GenBank/DDBJ databases">
        <authorList>
            <person name="Tani A."/>
            <person name="Ola A."/>
            <person name="Ogura Y."/>
            <person name="Katsura K."/>
            <person name="Hayashi T."/>
        </authorList>
    </citation>
    <scope>NUCLEOTIDE SEQUENCE</scope>
    <source>
        <strain evidence="3">KCTC 52305</strain>
    </source>
</reference>
<reference evidence="3" key="1">
    <citation type="journal article" date="2021" name="Front. Microbiol.">
        <title>Comprehensive Comparative Genomics and Phenotyping of Methylobacterium Species.</title>
        <authorList>
            <person name="Alessa O."/>
            <person name="Ogura Y."/>
            <person name="Fujitani Y."/>
            <person name="Takami H."/>
            <person name="Hayashi T."/>
            <person name="Sahin N."/>
            <person name="Tani A."/>
        </authorList>
    </citation>
    <scope>NUCLEOTIDE SEQUENCE</scope>
    <source>
        <strain evidence="3">KCTC 52305</strain>
    </source>
</reference>
<feature type="domain" description="GSCFA" evidence="2">
    <location>
        <begin position="41"/>
        <end position="309"/>
    </location>
</feature>
<accession>A0ABQ4QYZ4</accession>
<proteinExistence type="predicted"/>
<keyword evidence="4" id="KW-1185">Reference proteome</keyword>
<dbReference type="RefSeq" id="WP_238313536.1">
    <property type="nucleotide sequence ID" value="NZ_BPQH01000010.1"/>
</dbReference>
<sequence>MSHPYRRLRDRAFWSRSVAGVAPAAIDPVGRFDLRIGPGDRVATAGSCFAQHIARHLDRAGFTHHVTEPAHPILARRVARERQYGLFSARYGNIYTARQLHQLVARAYGRFRPAEDVWIEADGRVLDPFRPTIEPGGFASEAEMRADRRQHLAAVRGMLETLDVLVFTLGLTECWHAAADGAVFPVCPGVSGGTFDRSRHRFHNLSVAEVAADLRAVVTDLAAVNPRAQVVLTVSPVPLVATARPDAHVLSATAYSKAVLRVAAEEAAQLPRVHYFPAYEIVTGPHARYFAPDLRSVTEAGVAHVMRLFLKHAARPEAAPGAGAPDAAPARAAEPGRGSGTRPVAAPASLADDGEALVAVMCDEERLARP</sequence>
<dbReference type="EMBL" id="BPQH01000010">
    <property type="protein sequence ID" value="GJD50622.1"/>
    <property type="molecule type" value="Genomic_DNA"/>
</dbReference>
<dbReference type="SUPFAM" id="SSF52266">
    <property type="entry name" value="SGNH hydrolase"/>
    <property type="match status" value="1"/>
</dbReference>
<evidence type="ECO:0000259" key="2">
    <source>
        <dbReference type="Pfam" id="PF08885"/>
    </source>
</evidence>